<evidence type="ECO:0000256" key="6">
    <source>
        <dbReference type="ARBA" id="ARBA00022840"/>
    </source>
</evidence>
<evidence type="ECO:0000313" key="11">
    <source>
        <dbReference type="Proteomes" id="UP000295188"/>
    </source>
</evidence>
<comment type="caution">
    <text evidence="10">The sequence shown here is derived from an EMBL/GenBank/DDBJ whole genome shotgun (WGS) entry which is preliminary data.</text>
</comment>
<dbReference type="CDD" id="cd03262">
    <property type="entry name" value="ABC_HisP_GlnQ"/>
    <property type="match status" value="1"/>
</dbReference>
<dbReference type="SUPFAM" id="SSF52540">
    <property type="entry name" value="P-loop containing nucleoside triphosphate hydrolases"/>
    <property type="match status" value="1"/>
</dbReference>
<organism evidence="10 11">
    <name type="scientific">Pectinatus cerevisiiphilus</name>
    <dbReference type="NCBI Taxonomy" id="86956"/>
    <lineage>
        <taxon>Bacteria</taxon>
        <taxon>Bacillati</taxon>
        <taxon>Bacillota</taxon>
        <taxon>Negativicutes</taxon>
        <taxon>Selenomonadales</taxon>
        <taxon>Selenomonadaceae</taxon>
        <taxon>Pectinatus</taxon>
    </lineage>
</organism>
<dbReference type="InterPro" id="IPR017871">
    <property type="entry name" value="ABC_transporter-like_CS"/>
</dbReference>
<evidence type="ECO:0000256" key="1">
    <source>
        <dbReference type="ARBA" id="ARBA00004202"/>
    </source>
</evidence>
<keyword evidence="7" id="KW-0029">Amino-acid transport</keyword>
<dbReference type="FunFam" id="3.40.50.300:FF:000020">
    <property type="entry name" value="Amino acid ABC transporter ATP-binding component"/>
    <property type="match status" value="1"/>
</dbReference>
<dbReference type="PANTHER" id="PTHR43166">
    <property type="entry name" value="AMINO ACID IMPORT ATP-BINDING PROTEIN"/>
    <property type="match status" value="1"/>
</dbReference>
<dbReference type="GO" id="GO:0016887">
    <property type="term" value="F:ATP hydrolysis activity"/>
    <property type="evidence" value="ECO:0007669"/>
    <property type="project" value="InterPro"/>
</dbReference>
<dbReference type="SMART" id="SM00382">
    <property type="entry name" value="AAA"/>
    <property type="match status" value="1"/>
</dbReference>
<dbReference type="InterPro" id="IPR050086">
    <property type="entry name" value="MetN_ABC_transporter-like"/>
</dbReference>
<keyword evidence="8" id="KW-0472">Membrane</keyword>
<dbReference type="AlphaFoldDB" id="A0A4V2US50"/>
<dbReference type="PROSITE" id="PS00211">
    <property type="entry name" value="ABC_TRANSPORTER_1"/>
    <property type="match status" value="1"/>
</dbReference>
<dbReference type="PANTHER" id="PTHR43166:SF9">
    <property type="entry name" value="GLUTAMATE_ASPARTATE IMPORT ATP-BINDING PROTEIN GLTL"/>
    <property type="match status" value="1"/>
</dbReference>
<protein>
    <submittedName>
        <fullName evidence="10">Polar amino acid transport system ATP-binding protein</fullName>
    </submittedName>
</protein>
<dbReference type="RefSeq" id="WP_132548348.1">
    <property type="nucleotide sequence ID" value="NZ_SMAA01000005.1"/>
</dbReference>
<dbReference type="EMBL" id="SMAA01000005">
    <property type="protein sequence ID" value="TCS80022.1"/>
    <property type="molecule type" value="Genomic_DNA"/>
</dbReference>
<dbReference type="GO" id="GO:0015424">
    <property type="term" value="F:ABC-type amino acid transporter activity"/>
    <property type="evidence" value="ECO:0007669"/>
    <property type="project" value="InterPro"/>
</dbReference>
<dbReference type="InterPro" id="IPR003439">
    <property type="entry name" value="ABC_transporter-like_ATP-bd"/>
</dbReference>
<keyword evidence="6 10" id="KW-0067">ATP-binding</keyword>
<proteinExistence type="inferred from homology"/>
<evidence type="ECO:0000259" key="9">
    <source>
        <dbReference type="PROSITE" id="PS50893"/>
    </source>
</evidence>
<comment type="subcellular location">
    <subcellularLocation>
        <location evidence="1">Cell membrane</location>
        <topology evidence="1">Peripheral membrane protein</topology>
    </subcellularLocation>
</comment>
<comment type="similarity">
    <text evidence="2">Belongs to the ABC transporter superfamily.</text>
</comment>
<dbReference type="InterPro" id="IPR030679">
    <property type="entry name" value="ABC_ATPase_HisP-typ"/>
</dbReference>
<dbReference type="InterPro" id="IPR027417">
    <property type="entry name" value="P-loop_NTPase"/>
</dbReference>
<keyword evidence="11" id="KW-1185">Reference proteome</keyword>
<evidence type="ECO:0000256" key="7">
    <source>
        <dbReference type="ARBA" id="ARBA00022970"/>
    </source>
</evidence>
<evidence type="ECO:0000256" key="5">
    <source>
        <dbReference type="ARBA" id="ARBA00022741"/>
    </source>
</evidence>
<accession>A0A4V2US50</accession>
<evidence type="ECO:0000256" key="3">
    <source>
        <dbReference type="ARBA" id="ARBA00022448"/>
    </source>
</evidence>
<keyword evidence="3" id="KW-0813">Transport</keyword>
<evidence type="ECO:0000256" key="4">
    <source>
        <dbReference type="ARBA" id="ARBA00022475"/>
    </source>
</evidence>
<feature type="domain" description="ABC transporter" evidence="9">
    <location>
        <begin position="2"/>
        <end position="234"/>
    </location>
</feature>
<evidence type="ECO:0000256" key="2">
    <source>
        <dbReference type="ARBA" id="ARBA00005417"/>
    </source>
</evidence>
<reference evidence="10 11" key="1">
    <citation type="submission" date="2019-03" db="EMBL/GenBank/DDBJ databases">
        <title>Genomic Encyclopedia of Type Strains, Phase IV (KMG-IV): sequencing the most valuable type-strain genomes for metagenomic binning, comparative biology and taxonomic classification.</title>
        <authorList>
            <person name="Goeker M."/>
        </authorList>
    </citation>
    <scope>NUCLEOTIDE SEQUENCE [LARGE SCALE GENOMIC DNA]</scope>
    <source>
        <strain evidence="10 11">DSM 20467</strain>
    </source>
</reference>
<dbReference type="InterPro" id="IPR003593">
    <property type="entry name" value="AAA+_ATPase"/>
</dbReference>
<sequence length="238" mass="26464">MIDVKDLHKSFAATEVLKGINLNIKKSEVVVIIGPSGSGKSTLLRCMNYLEIPTSGQVLIDGMNLQKSDINKIRSEIGMVFQRFNLFPHMNVLENISLAPMKVRNIAKKTAEKDAFALLERVGLKDKAHAYPAQLSGGQQQRVAIARALAMRPKAMLFDEPTSALDPEMVGEVLDVMRTLAEEGMTMVIVTHEMGFAREVGSRLLFVDDGRIIEQGQPRVVFENPKEDRTKLFLSKVL</sequence>
<evidence type="ECO:0000313" key="10">
    <source>
        <dbReference type="EMBL" id="TCS80022.1"/>
    </source>
</evidence>
<dbReference type="GO" id="GO:0005524">
    <property type="term" value="F:ATP binding"/>
    <property type="evidence" value="ECO:0007669"/>
    <property type="project" value="UniProtKB-KW"/>
</dbReference>
<dbReference type="PROSITE" id="PS50893">
    <property type="entry name" value="ABC_TRANSPORTER_2"/>
    <property type="match status" value="1"/>
</dbReference>
<dbReference type="Pfam" id="PF00005">
    <property type="entry name" value="ABC_tran"/>
    <property type="match status" value="1"/>
</dbReference>
<keyword evidence="4" id="KW-1003">Cell membrane</keyword>
<name>A0A4V2US50_9FIRM</name>
<dbReference type="Proteomes" id="UP000295188">
    <property type="component" value="Unassembled WGS sequence"/>
</dbReference>
<dbReference type="PIRSF" id="PIRSF039085">
    <property type="entry name" value="ABC_ATPase_HisP"/>
    <property type="match status" value="1"/>
</dbReference>
<dbReference type="Gene3D" id="3.40.50.300">
    <property type="entry name" value="P-loop containing nucleotide triphosphate hydrolases"/>
    <property type="match status" value="1"/>
</dbReference>
<evidence type="ECO:0000256" key="8">
    <source>
        <dbReference type="ARBA" id="ARBA00023136"/>
    </source>
</evidence>
<keyword evidence="5" id="KW-0547">Nucleotide-binding</keyword>
<dbReference type="OrthoDB" id="9772862at2"/>
<dbReference type="GO" id="GO:0005886">
    <property type="term" value="C:plasma membrane"/>
    <property type="evidence" value="ECO:0007669"/>
    <property type="project" value="UniProtKB-SubCell"/>
</dbReference>
<gene>
    <name evidence="10" type="ORF">EDC37_10590</name>
</gene>